<dbReference type="EMBL" id="BLKM01011093">
    <property type="protein sequence ID" value="GFG32020.1"/>
    <property type="molecule type" value="Genomic_DNA"/>
</dbReference>
<organism evidence="8 9">
    <name type="scientific">Coptotermes formosanus</name>
    <name type="common">Formosan subterranean termite</name>
    <dbReference type="NCBI Taxonomy" id="36987"/>
    <lineage>
        <taxon>Eukaryota</taxon>
        <taxon>Metazoa</taxon>
        <taxon>Ecdysozoa</taxon>
        <taxon>Arthropoda</taxon>
        <taxon>Hexapoda</taxon>
        <taxon>Insecta</taxon>
        <taxon>Pterygota</taxon>
        <taxon>Neoptera</taxon>
        <taxon>Polyneoptera</taxon>
        <taxon>Dictyoptera</taxon>
        <taxon>Blattodea</taxon>
        <taxon>Blattoidea</taxon>
        <taxon>Termitoidae</taxon>
        <taxon>Rhinotermitidae</taxon>
        <taxon>Coptotermes</taxon>
    </lineage>
</organism>
<dbReference type="GO" id="GO:0006508">
    <property type="term" value="P:proteolysis"/>
    <property type="evidence" value="ECO:0007669"/>
    <property type="project" value="UniProtKB-KW"/>
</dbReference>
<dbReference type="InterPro" id="IPR050127">
    <property type="entry name" value="Serine_Proteases_S1"/>
</dbReference>
<keyword evidence="3" id="KW-0645">Protease</keyword>
<dbReference type="InterPro" id="IPR018114">
    <property type="entry name" value="TRYPSIN_HIS"/>
</dbReference>
<dbReference type="PROSITE" id="PS50240">
    <property type="entry name" value="TRYPSIN_DOM"/>
    <property type="match status" value="1"/>
</dbReference>
<dbReference type="FunFam" id="2.40.10.10:FF:000122">
    <property type="entry name" value="Chymotrypsin-like elastase family member 1"/>
    <property type="match status" value="1"/>
</dbReference>
<dbReference type="InterPro" id="IPR009003">
    <property type="entry name" value="Peptidase_S1_PA"/>
</dbReference>
<evidence type="ECO:0000256" key="6">
    <source>
        <dbReference type="ARBA" id="ARBA00023157"/>
    </source>
</evidence>
<dbReference type="OrthoDB" id="6380398at2759"/>
<dbReference type="SMART" id="SM00020">
    <property type="entry name" value="Tryp_SPc"/>
    <property type="match status" value="1"/>
</dbReference>
<dbReference type="PRINTS" id="PR00722">
    <property type="entry name" value="CHYMOTRYPSIN"/>
</dbReference>
<evidence type="ECO:0000256" key="4">
    <source>
        <dbReference type="ARBA" id="ARBA00022801"/>
    </source>
</evidence>
<dbReference type="GO" id="GO:0004252">
    <property type="term" value="F:serine-type endopeptidase activity"/>
    <property type="evidence" value="ECO:0007669"/>
    <property type="project" value="InterPro"/>
</dbReference>
<keyword evidence="6" id="KW-1015">Disulfide bond</keyword>
<dbReference type="InterPro" id="IPR001254">
    <property type="entry name" value="Trypsin_dom"/>
</dbReference>
<dbReference type="PANTHER" id="PTHR24264:SF54">
    <property type="entry name" value="PEPTIDASE S1 DOMAIN-CONTAINING PROTEIN"/>
    <property type="match status" value="1"/>
</dbReference>
<evidence type="ECO:0000256" key="5">
    <source>
        <dbReference type="ARBA" id="ARBA00022825"/>
    </source>
</evidence>
<gene>
    <name evidence="8" type="ORF">Cfor_08537</name>
</gene>
<dbReference type="PROSITE" id="PS00134">
    <property type="entry name" value="TRYPSIN_HIS"/>
    <property type="match status" value="1"/>
</dbReference>
<dbReference type="Pfam" id="PF00089">
    <property type="entry name" value="Trypsin"/>
    <property type="match status" value="1"/>
</dbReference>
<protein>
    <recommendedName>
        <fullName evidence="7">Peptidase S1 domain-containing protein</fullName>
    </recommendedName>
</protein>
<dbReference type="AlphaFoldDB" id="A0A6L2PKL0"/>
<dbReference type="InterPro" id="IPR001314">
    <property type="entry name" value="Peptidase_S1A"/>
</dbReference>
<keyword evidence="5" id="KW-0720">Serine protease</keyword>
<accession>A0A6L2PKL0</accession>
<evidence type="ECO:0000256" key="2">
    <source>
        <dbReference type="ARBA" id="ARBA00022525"/>
    </source>
</evidence>
<feature type="domain" description="Peptidase S1" evidence="7">
    <location>
        <begin position="27"/>
        <end position="275"/>
    </location>
</feature>
<proteinExistence type="predicted"/>
<dbReference type="InParanoid" id="A0A6L2PKL0"/>
<dbReference type="GO" id="GO:0005615">
    <property type="term" value="C:extracellular space"/>
    <property type="evidence" value="ECO:0007669"/>
    <property type="project" value="TreeGrafter"/>
</dbReference>
<comment type="subcellular location">
    <subcellularLocation>
        <location evidence="1">Secreted</location>
    </subcellularLocation>
</comment>
<keyword evidence="2" id="KW-0964">Secreted</keyword>
<evidence type="ECO:0000256" key="3">
    <source>
        <dbReference type="ARBA" id="ARBA00022670"/>
    </source>
</evidence>
<keyword evidence="9" id="KW-1185">Reference proteome</keyword>
<reference evidence="9" key="1">
    <citation type="submission" date="2020-01" db="EMBL/GenBank/DDBJ databases">
        <title>Draft genome sequence of the Termite Coptotermes fromosanus.</title>
        <authorList>
            <person name="Itakura S."/>
            <person name="Yosikawa Y."/>
            <person name="Umezawa K."/>
        </authorList>
    </citation>
    <scope>NUCLEOTIDE SEQUENCE [LARGE SCALE GENOMIC DNA]</scope>
</reference>
<comment type="caution">
    <text evidence="8">The sequence shown here is derived from an EMBL/GenBank/DDBJ whole genome shotgun (WGS) entry which is preliminary data.</text>
</comment>
<dbReference type="CDD" id="cd00190">
    <property type="entry name" value="Tryp_SPc"/>
    <property type="match status" value="1"/>
</dbReference>
<keyword evidence="4" id="KW-0378">Hydrolase</keyword>
<evidence type="ECO:0000313" key="8">
    <source>
        <dbReference type="EMBL" id="GFG32020.1"/>
    </source>
</evidence>
<name>A0A6L2PKL0_COPFO</name>
<dbReference type="PANTHER" id="PTHR24264">
    <property type="entry name" value="TRYPSIN-RELATED"/>
    <property type="match status" value="1"/>
</dbReference>
<dbReference type="InterPro" id="IPR043504">
    <property type="entry name" value="Peptidase_S1_PA_chymotrypsin"/>
</dbReference>
<sequence length="325" mass="36273">MQQINVTEFGVRREESKSSSRRHETRIVGGEVVQENAYPWMVLITGNSTPACGGTLISDQYVLTAAHCHRYRQEEIKVVVGEHNHCQPDNKTVIFSVEKIIAHPQFNATNYAYDIMLLKLNMKITFNEVVRPICLPQWGKSMSVDTQFGGREATVLGWGVLTFHSPFRSCDLLQVQLPVITHSQCLMKSKYTPDLLPSTLFCAGLPQGGKDTCQSGAPKLGEVHFNDLPYTAAAAAAAAMCNGIAMFRMRLTFVHNRRQPPYTNPVVTYILQHIKSHPNLKSLTCFKNAANVWHMRDATRKDRTVSSGLHYVSQSEVCSSNCSAL</sequence>
<evidence type="ECO:0000259" key="7">
    <source>
        <dbReference type="PROSITE" id="PS50240"/>
    </source>
</evidence>
<dbReference type="Proteomes" id="UP000502823">
    <property type="component" value="Unassembled WGS sequence"/>
</dbReference>
<dbReference type="SUPFAM" id="SSF50494">
    <property type="entry name" value="Trypsin-like serine proteases"/>
    <property type="match status" value="1"/>
</dbReference>
<evidence type="ECO:0000313" key="9">
    <source>
        <dbReference type="Proteomes" id="UP000502823"/>
    </source>
</evidence>
<dbReference type="Gene3D" id="2.40.10.10">
    <property type="entry name" value="Trypsin-like serine proteases"/>
    <property type="match status" value="1"/>
</dbReference>
<evidence type="ECO:0000256" key="1">
    <source>
        <dbReference type="ARBA" id="ARBA00004613"/>
    </source>
</evidence>